<organism evidence="1 2">
    <name type="scientific">Gymnopilus junonius</name>
    <name type="common">Spectacular rustgill mushroom</name>
    <name type="synonym">Gymnopilus spectabilis subsp. junonius</name>
    <dbReference type="NCBI Taxonomy" id="109634"/>
    <lineage>
        <taxon>Eukaryota</taxon>
        <taxon>Fungi</taxon>
        <taxon>Dikarya</taxon>
        <taxon>Basidiomycota</taxon>
        <taxon>Agaricomycotina</taxon>
        <taxon>Agaricomycetes</taxon>
        <taxon>Agaricomycetidae</taxon>
        <taxon>Agaricales</taxon>
        <taxon>Agaricineae</taxon>
        <taxon>Hymenogastraceae</taxon>
        <taxon>Gymnopilus</taxon>
    </lineage>
</organism>
<comment type="caution">
    <text evidence="1">The sequence shown here is derived from an EMBL/GenBank/DDBJ whole genome shotgun (WGS) entry which is preliminary data.</text>
</comment>
<name>A0A9P5TJN3_GYMJU</name>
<dbReference type="Pfam" id="PF18759">
    <property type="entry name" value="Plavaka"/>
    <property type="match status" value="1"/>
</dbReference>
<gene>
    <name evidence="1" type="ORF">CPB84DRAFT_1750433</name>
</gene>
<dbReference type="InterPro" id="IPR041078">
    <property type="entry name" value="Plavaka"/>
</dbReference>
<dbReference type="OrthoDB" id="3239511at2759"/>
<accession>A0A9P5TJN3</accession>
<reference evidence="1" key="1">
    <citation type="submission" date="2020-11" db="EMBL/GenBank/DDBJ databases">
        <authorList>
            <consortium name="DOE Joint Genome Institute"/>
            <person name="Ahrendt S."/>
            <person name="Riley R."/>
            <person name="Andreopoulos W."/>
            <person name="LaButti K."/>
            <person name="Pangilinan J."/>
            <person name="Ruiz-duenas F.J."/>
            <person name="Barrasa J.M."/>
            <person name="Sanchez-Garcia M."/>
            <person name="Camarero S."/>
            <person name="Miyauchi S."/>
            <person name="Serrano A."/>
            <person name="Linde D."/>
            <person name="Babiker R."/>
            <person name="Drula E."/>
            <person name="Ayuso-Fernandez I."/>
            <person name="Pacheco R."/>
            <person name="Padilla G."/>
            <person name="Ferreira P."/>
            <person name="Barriuso J."/>
            <person name="Kellner H."/>
            <person name="Castanera R."/>
            <person name="Alfaro M."/>
            <person name="Ramirez L."/>
            <person name="Pisabarro A.G."/>
            <person name="Kuo A."/>
            <person name="Tritt A."/>
            <person name="Lipzen A."/>
            <person name="He G."/>
            <person name="Yan M."/>
            <person name="Ng V."/>
            <person name="Cullen D."/>
            <person name="Martin F."/>
            <person name="Rosso M.-N."/>
            <person name="Henrissat B."/>
            <person name="Hibbett D."/>
            <person name="Martinez A.T."/>
            <person name="Grigoriev I.V."/>
        </authorList>
    </citation>
    <scope>NUCLEOTIDE SEQUENCE</scope>
    <source>
        <strain evidence="1">AH 44721</strain>
    </source>
</reference>
<evidence type="ECO:0000313" key="1">
    <source>
        <dbReference type="EMBL" id="KAF8884263.1"/>
    </source>
</evidence>
<protein>
    <submittedName>
        <fullName evidence="1">Uncharacterized protein</fullName>
    </submittedName>
</protein>
<sequence>MVKDLITEDSGESNKKGYVNFKRVVWHEALREILESIRLYGQTGFYKTCGDNVLHWLFPIILILSADYEEQCVMALIRGLKGSMPCPVCLAPQLNLIDLSETYELRTKELMMKIYERAKKLNASEKEELLKEYGLRDVQNIFWEMFLCDPYQALSWDGLHAHQSGLFADHIFPELKCLVGLLPRWKEKSKQLDRYIDETPHWRGLNHFSEVMKVEFTDGSKFGDIAKLLLYAAYDILTAKESPAGYALLKVLRSFLDLHMYASLTLHFESMTKAGETALLDFEKSLKEYSSIDIDSDKNWNFIKAHSHKHVFNDIWRKGVARNFSTKPNEKAHRPLKDFYQLMTNFKDFGVQIDDLDDAEVERLNLESEDAPNKTNPPCTIGYLESQFGHNGDSAFKNFWKRLSKALTSMLGTHINLGIFDEISPYQSLRVNYESKVSARQMTDII</sequence>
<dbReference type="Proteomes" id="UP000724874">
    <property type="component" value="Unassembled WGS sequence"/>
</dbReference>
<dbReference type="AlphaFoldDB" id="A0A9P5TJN3"/>
<evidence type="ECO:0000313" key="2">
    <source>
        <dbReference type="Proteomes" id="UP000724874"/>
    </source>
</evidence>
<keyword evidence="2" id="KW-1185">Reference proteome</keyword>
<dbReference type="EMBL" id="JADNYJ010000109">
    <property type="protein sequence ID" value="KAF8884263.1"/>
    <property type="molecule type" value="Genomic_DNA"/>
</dbReference>
<proteinExistence type="predicted"/>